<keyword evidence="1 3" id="KW-0853">WD repeat</keyword>
<dbReference type="InterPro" id="IPR001680">
    <property type="entry name" value="WD40_rpt"/>
</dbReference>
<feature type="repeat" description="WD" evidence="3">
    <location>
        <begin position="337"/>
        <end position="368"/>
    </location>
</feature>
<proteinExistence type="predicted"/>
<dbReference type="PROSITE" id="PS50294">
    <property type="entry name" value="WD_REPEATS_REGION"/>
    <property type="match status" value="1"/>
</dbReference>
<dbReference type="PROSITE" id="PS50082">
    <property type="entry name" value="WD_REPEATS_2"/>
    <property type="match status" value="1"/>
</dbReference>
<gene>
    <name evidence="4" type="ORF">MYAM1_001299</name>
</gene>
<evidence type="ECO:0000256" key="2">
    <source>
        <dbReference type="ARBA" id="ARBA00022737"/>
    </source>
</evidence>
<organism evidence="4 5">
    <name type="scientific">Malassezia yamatoensis</name>
    <dbReference type="NCBI Taxonomy" id="253288"/>
    <lineage>
        <taxon>Eukaryota</taxon>
        <taxon>Fungi</taxon>
        <taxon>Dikarya</taxon>
        <taxon>Basidiomycota</taxon>
        <taxon>Ustilaginomycotina</taxon>
        <taxon>Malasseziomycetes</taxon>
        <taxon>Malasseziales</taxon>
        <taxon>Malasseziaceae</taxon>
        <taxon>Malassezia</taxon>
    </lineage>
</organism>
<evidence type="ECO:0000313" key="5">
    <source>
        <dbReference type="Proteomes" id="UP001219567"/>
    </source>
</evidence>
<dbReference type="GO" id="GO:1990234">
    <property type="term" value="C:transferase complex"/>
    <property type="evidence" value="ECO:0007669"/>
    <property type="project" value="UniProtKB-ARBA"/>
</dbReference>
<dbReference type="InterPro" id="IPR015943">
    <property type="entry name" value="WD40/YVTN_repeat-like_dom_sf"/>
</dbReference>
<dbReference type="InterPro" id="IPR036322">
    <property type="entry name" value="WD40_repeat_dom_sf"/>
</dbReference>
<dbReference type="EMBL" id="CP119943">
    <property type="protein sequence ID" value="WFC98569.1"/>
    <property type="molecule type" value="Genomic_DNA"/>
</dbReference>
<name>A0AAJ5YQF8_9BASI</name>
<dbReference type="Gene3D" id="2.130.10.10">
    <property type="entry name" value="YVTN repeat-like/Quinoprotein amine dehydrogenase"/>
    <property type="match status" value="1"/>
</dbReference>
<dbReference type="PANTHER" id="PTHR22847:SF637">
    <property type="entry name" value="WD REPEAT DOMAIN 5B"/>
    <property type="match status" value="1"/>
</dbReference>
<keyword evidence="5" id="KW-1185">Reference proteome</keyword>
<keyword evidence="2" id="KW-0677">Repeat</keyword>
<dbReference type="PANTHER" id="PTHR22847">
    <property type="entry name" value="WD40 REPEAT PROTEIN"/>
    <property type="match status" value="1"/>
</dbReference>
<sequence length="459" mass="50894">MRVAALGLKPNDYAVSNLDEIKGSAVSGKQQSDPETFVQASVNLVITARKSHYIPENFEDRSDLIKALPLISVYLADAPTPSDRHLPFAELLLEEVAQRVSIQCEKDAFLKSYIAKHGLVLTAMRLDSGMEAWSVRFCLCLQPGIIVILSVAINSTLTFHVDHILFDTSSARNRPIEQVVFCHDLLVTCTDTFRMNLWDMQCRPVILRTLTSASSRWPACLTARMVRHRHYEVTMCYTTPLRTHAWTITLQQWQVQLTEPSAIITSRIAHATTPSLCSGKVTTVMYDDPFVVIGTDTNVLDVYRVESTAQDAASKVGRAASASPAGPGMHVKYCRTLHGHTSGVQSIALHNGRCVSGSSDGSVRIWSMYPAPGEHIATLHGHVPKSKHRESLVPLRKSMYLGDTQQTLSMLVRKLANAPDAHGVIKHVSMTFDKILCVTTACRSEAPNYEQVQIWHFAF</sequence>
<evidence type="ECO:0000256" key="3">
    <source>
        <dbReference type="PROSITE-ProRule" id="PRU00221"/>
    </source>
</evidence>
<dbReference type="SUPFAM" id="SSF50978">
    <property type="entry name" value="WD40 repeat-like"/>
    <property type="match status" value="1"/>
</dbReference>
<protein>
    <submittedName>
        <fullName evidence="4">Uncharacterized protein</fullName>
    </submittedName>
</protein>
<evidence type="ECO:0000313" key="4">
    <source>
        <dbReference type="EMBL" id="WFC98569.1"/>
    </source>
</evidence>
<dbReference type="Proteomes" id="UP001219567">
    <property type="component" value="Chromosome 1"/>
</dbReference>
<accession>A0AAJ5YQF8</accession>
<dbReference type="SMART" id="SM00320">
    <property type="entry name" value="WD40"/>
    <property type="match status" value="2"/>
</dbReference>
<reference evidence="4 5" key="1">
    <citation type="submission" date="2023-03" db="EMBL/GenBank/DDBJ databases">
        <title>Mating type loci evolution in Malassezia.</title>
        <authorList>
            <person name="Coelho M.A."/>
        </authorList>
    </citation>
    <scope>NUCLEOTIDE SEQUENCE [LARGE SCALE GENOMIC DNA]</scope>
    <source>
        <strain evidence="4 5">CBS 9725</strain>
    </source>
</reference>
<evidence type="ECO:0000256" key="1">
    <source>
        <dbReference type="ARBA" id="ARBA00022574"/>
    </source>
</evidence>
<dbReference type="AlphaFoldDB" id="A0AAJ5YQF8"/>